<reference evidence="15" key="1">
    <citation type="journal article" date="2014" name="Int. J. Syst. Evol. Microbiol.">
        <title>Complete genome sequence of Corynebacterium casei LMG S-19264T (=DSM 44701T), isolated from a smear-ripened cheese.</title>
        <authorList>
            <consortium name="US DOE Joint Genome Institute (JGI-PGF)"/>
            <person name="Walter F."/>
            <person name="Albersmeier A."/>
            <person name="Kalinowski J."/>
            <person name="Ruckert C."/>
        </authorList>
    </citation>
    <scope>NUCLEOTIDE SEQUENCE</scope>
    <source>
        <strain evidence="15">NBRC 101628</strain>
    </source>
</reference>
<dbReference type="PANTHER" id="PTHR11070:SF64">
    <property type="entry name" value="ATP-DEPENDENT DNA HELICASE REP"/>
    <property type="match status" value="1"/>
</dbReference>
<evidence type="ECO:0000256" key="12">
    <source>
        <dbReference type="PROSITE-ProRule" id="PRU00560"/>
    </source>
</evidence>
<dbReference type="Pfam" id="PF00580">
    <property type="entry name" value="UvrD-helicase"/>
    <property type="match status" value="1"/>
</dbReference>
<evidence type="ECO:0000256" key="11">
    <source>
        <dbReference type="HAMAP-Rule" id="MF_01920"/>
    </source>
</evidence>
<evidence type="ECO:0000256" key="10">
    <source>
        <dbReference type="ARBA" id="ARBA00048988"/>
    </source>
</evidence>
<evidence type="ECO:0000313" key="16">
    <source>
        <dbReference type="Proteomes" id="UP001161422"/>
    </source>
</evidence>
<comment type="similarity">
    <text evidence="1 11">Belongs to the helicase family. UvrD subfamily.</text>
</comment>
<dbReference type="GO" id="GO:0000725">
    <property type="term" value="P:recombinational repair"/>
    <property type="evidence" value="ECO:0007669"/>
    <property type="project" value="TreeGrafter"/>
</dbReference>
<dbReference type="NCBIfam" id="TIGR01074">
    <property type="entry name" value="rep"/>
    <property type="match status" value="1"/>
</dbReference>
<dbReference type="RefSeq" id="WP_095504676.1">
    <property type="nucleotide sequence ID" value="NZ_BSNC01000006.1"/>
</dbReference>
<dbReference type="Proteomes" id="UP001161422">
    <property type="component" value="Unassembled WGS sequence"/>
</dbReference>
<evidence type="ECO:0000259" key="13">
    <source>
        <dbReference type="PROSITE" id="PS51198"/>
    </source>
</evidence>
<keyword evidence="8 11" id="KW-0413">Isomerase</keyword>
<keyword evidence="3 11" id="KW-0547">Nucleotide-binding</keyword>
<dbReference type="GO" id="GO:0016787">
    <property type="term" value="F:hydrolase activity"/>
    <property type="evidence" value="ECO:0007669"/>
    <property type="project" value="UniProtKB-UniRule"/>
</dbReference>
<comment type="catalytic activity">
    <reaction evidence="10 11">
        <text>ATP + H2O = ADP + phosphate + H(+)</text>
        <dbReference type="Rhea" id="RHEA:13065"/>
        <dbReference type="ChEBI" id="CHEBI:15377"/>
        <dbReference type="ChEBI" id="CHEBI:15378"/>
        <dbReference type="ChEBI" id="CHEBI:30616"/>
        <dbReference type="ChEBI" id="CHEBI:43474"/>
        <dbReference type="ChEBI" id="CHEBI:456216"/>
        <dbReference type="EC" id="5.6.2.4"/>
    </reaction>
</comment>
<keyword evidence="5 11" id="KW-0347">Helicase</keyword>
<organism evidence="15 16">
    <name type="scientific">Paraferrimonas sedimenticola</name>
    <dbReference type="NCBI Taxonomy" id="375674"/>
    <lineage>
        <taxon>Bacteria</taxon>
        <taxon>Pseudomonadati</taxon>
        <taxon>Pseudomonadota</taxon>
        <taxon>Gammaproteobacteria</taxon>
        <taxon>Alteromonadales</taxon>
        <taxon>Ferrimonadaceae</taxon>
        <taxon>Paraferrimonas</taxon>
    </lineage>
</organism>
<dbReference type="NCBIfam" id="NF008172">
    <property type="entry name" value="PRK10919.1"/>
    <property type="match status" value="1"/>
</dbReference>
<dbReference type="InterPro" id="IPR027417">
    <property type="entry name" value="P-loop_NTPase"/>
</dbReference>
<evidence type="ECO:0000256" key="4">
    <source>
        <dbReference type="ARBA" id="ARBA00022801"/>
    </source>
</evidence>
<dbReference type="InterPro" id="IPR013986">
    <property type="entry name" value="DExx_box_DNA_helicase_dom_sf"/>
</dbReference>
<comment type="subunit">
    <text evidence="11">Homodimer.</text>
</comment>
<dbReference type="PANTHER" id="PTHR11070">
    <property type="entry name" value="UVRD / RECB / PCRA DNA HELICASE FAMILY MEMBER"/>
    <property type="match status" value="1"/>
</dbReference>
<dbReference type="InterPro" id="IPR014017">
    <property type="entry name" value="DNA_helicase_UvrD-like_C"/>
</dbReference>
<dbReference type="InterPro" id="IPR005752">
    <property type="entry name" value="Helicase_Rep"/>
</dbReference>
<evidence type="ECO:0000256" key="9">
    <source>
        <dbReference type="ARBA" id="ARBA00034617"/>
    </source>
</evidence>
<dbReference type="CDD" id="cd17932">
    <property type="entry name" value="DEXQc_UvrD"/>
    <property type="match status" value="1"/>
</dbReference>
<dbReference type="Pfam" id="PF13361">
    <property type="entry name" value="UvrD_C"/>
    <property type="match status" value="1"/>
</dbReference>
<dbReference type="GO" id="GO:0006260">
    <property type="term" value="P:DNA replication"/>
    <property type="evidence" value="ECO:0007669"/>
    <property type="project" value="UniProtKB-UniRule"/>
</dbReference>
<dbReference type="GO" id="GO:0003697">
    <property type="term" value="F:single-stranded DNA binding"/>
    <property type="evidence" value="ECO:0007669"/>
    <property type="project" value="UniProtKB-UniRule"/>
</dbReference>
<evidence type="ECO:0000256" key="8">
    <source>
        <dbReference type="ARBA" id="ARBA00023235"/>
    </source>
</evidence>
<dbReference type="GO" id="GO:0043138">
    <property type="term" value="F:3'-5' DNA helicase activity"/>
    <property type="evidence" value="ECO:0007669"/>
    <property type="project" value="UniProtKB-UniRule"/>
</dbReference>
<dbReference type="InterPro" id="IPR014016">
    <property type="entry name" value="UvrD-like_ATP-bd"/>
</dbReference>
<keyword evidence="2 11" id="KW-0235">DNA replication</keyword>
<evidence type="ECO:0000256" key="6">
    <source>
        <dbReference type="ARBA" id="ARBA00022840"/>
    </source>
</evidence>
<reference evidence="15" key="2">
    <citation type="submission" date="2023-01" db="EMBL/GenBank/DDBJ databases">
        <title>Draft genome sequence of Paraferrimonas sedimenticola strain NBRC 101628.</title>
        <authorList>
            <person name="Sun Q."/>
            <person name="Mori K."/>
        </authorList>
    </citation>
    <scope>NUCLEOTIDE SEQUENCE</scope>
    <source>
        <strain evidence="15">NBRC 101628</strain>
    </source>
</reference>
<dbReference type="PROSITE" id="PS51217">
    <property type="entry name" value="UVRD_HELICASE_CTER"/>
    <property type="match status" value="1"/>
</dbReference>
<evidence type="ECO:0000256" key="2">
    <source>
        <dbReference type="ARBA" id="ARBA00022705"/>
    </source>
</evidence>
<dbReference type="EMBL" id="BSNC01000006">
    <property type="protein sequence ID" value="GLP97484.1"/>
    <property type="molecule type" value="Genomic_DNA"/>
</dbReference>
<dbReference type="InterPro" id="IPR000212">
    <property type="entry name" value="DNA_helicase_UvrD/REP"/>
</dbReference>
<dbReference type="EC" id="5.6.2.4" evidence="11"/>
<accession>A0AA37RYS6</accession>
<proteinExistence type="inferred from homology"/>
<gene>
    <name evidence="11 15" type="primary">rep</name>
    <name evidence="15" type="ORF">GCM10007895_27910</name>
</gene>
<feature type="domain" description="UvrD-like helicase ATP-binding" evidence="13">
    <location>
        <begin position="1"/>
        <end position="280"/>
    </location>
</feature>
<dbReference type="GO" id="GO:0005524">
    <property type="term" value="F:ATP binding"/>
    <property type="evidence" value="ECO:0007669"/>
    <property type="project" value="UniProtKB-UniRule"/>
</dbReference>
<protein>
    <recommendedName>
        <fullName evidence="11">ATP-dependent DNA helicase Rep</fullName>
        <ecNumber evidence="11">5.6.2.4</ecNumber>
    </recommendedName>
    <alternativeName>
        <fullName evidence="11">DNA 3'-5' helicase Rep</fullName>
    </alternativeName>
</protein>
<dbReference type="PROSITE" id="PS51198">
    <property type="entry name" value="UVRD_HELICASE_ATP_BIND"/>
    <property type="match status" value="1"/>
</dbReference>
<comment type="caution">
    <text evidence="15">The sequence shown here is derived from an EMBL/GenBank/DDBJ whole genome shotgun (WGS) entry which is preliminary data.</text>
</comment>
<comment type="function">
    <text evidence="11">Rep helicase is a single-stranded DNA-dependent ATPase involved in DNA replication; it can initiate unwinding at a nick in the DNA. It binds to the single-stranded DNA and acts in a progressive fashion along the DNA in the 3' to 5' direction.</text>
</comment>
<feature type="binding site" evidence="11">
    <location>
        <position position="278"/>
    </location>
    <ligand>
        <name>ATP</name>
        <dbReference type="ChEBI" id="CHEBI:30616"/>
    </ligand>
</feature>
<evidence type="ECO:0000256" key="3">
    <source>
        <dbReference type="ARBA" id="ARBA00022741"/>
    </source>
</evidence>
<evidence type="ECO:0000256" key="1">
    <source>
        <dbReference type="ARBA" id="ARBA00009922"/>
    </source>
</evidence>
<dbReference type="Gene3D" id="1.10.486.10">
    <property type="entry name" value="PCRA, domain 4"/>
    <property type="match status" value="1"/>
</dbReference>
<dbReference type="GO" id="GO:0005829">
    <property type="term" value="C:cytosol"/>
    <property type="evidence" value="ECO:0007669"/>
    <property type="project" value="TreeGrafter"/>
</dbReference>
<evidence type="ECO:0000256" key="5">
    <source>
        <dbReference type="ARBA" id="ARBA00022806"/>
    </source>
</evidence>
<keyword evidence="4 11" id="KW-0378">Hydrolase</keyword>
<feature type="domain" description="UvrD-like helicase C-terminal" evidence="14">
    <location>
        <begin position="281"/>
        <end position="563"/>
    </location>
</feature>
<dbReference type="Gene3D" id="3.40.50.300">
    <property type="entry name" value="P-loop containing nucleotide triphosphate hydrolases"/>
    <property type="match status" value="2"/>
</dbReference>
<keyword evidence="16" id="KW-1185">Reference proteome</keyword>
<keyword evidence="6 11" id="KW-0067">ATP-binding</keyword>
<dbReference type="AlphaFoldDB" id="A0AA37RYS6"/>
<feature type="binding site" evidence="12">
    <location>
        <begin position="22"/>
        <end position="29"/>
    </location>
    <ligand>
        <name>ATP</name>
        <dbReference type="ChEBI" id="CHEBI:30616"/>
    </ligand>
</feature>
<dbReference type="HAMAP" id="MF_01920">
    <property type="entry name" value="Helicase_Rep"/>
    <property type="match status" value="1"/>
</dbReference>
<evidence type="ECO:0000256" key="7">
    <source>
        <dbReference type="ARBA" id="ARBA00023125"/>
    </source>
</evidence>
<keyword evidence="7 11" id="KW-0238">DNA-binding</keyword>
<evidence type="ECO:0000313" key="15">
    <source>
        <dbReference type="EMBL" id="GLP97484.1"/>
    </source>
</evidence>
<name>A0AA37RYS6_9GAMM</name>
<sequence>MKLNPGQEQAVNYVSGPCLVLAGAGSGKTRVITNKIAHLVQNCGYQARHIAAVTFTNKAAREMKERVGQTMGRKQCRGLWVSTFHTLGLEIIRREVKILGLKAGFSLFDDQDSLALLKDLTSEQIDGDKDLLSQLVNQISNWKNDLILPDMAIKQAREPKQILFANSYKLYQQHLKAYNALDFDDLILMPTLLLQSNAEVRQRWQDRIRYLLVDEYQDTNTSQYLLVKLLVGERARFTVVGDDDQSIYSWRGAKPQNLVLLSQDFPSLRLIKLEQNYRSSGRILKSANILIANNPHVFEKTLFSELAYGEPLRVLQANNEEQEAERVVAEIIRHKFMKRSQFGEYAILYRGNHQARLFERALMTNRIPYKLSGGTSFFSRAEIKDIMAYLRLLVNPDDDNALLRIINTPKRGIGPASLEKIGALANELDQSMFATAADDRLGHVLSGTALHSVKQFVRFVVETADNAQRGDSVAALRSLIQGIDYEDFLYETSASPKAAEMRMKNISELYRWITEMLEGDELEEPMTLAQVVTRLTLRDMMERNSEEEGGDQVQLMTLHSSKGLEYPYCFMVGMEEGLLPHQSSLDEDNVEEERRLAYVGITRAQQELWFTLCRERRQFGETITTEPSRFLLELPQDDLEWMDRRKPQSAEQRQQVGKANIANLRAMLKNKS</sequence>
<evidence type="ECO:0000259" key="14">
    <source>
        <dbReference type="PROSITE" id="PS51217"/>
    </source>
</evidence>
<dbReference type="CDD" id="cd18807">
    <property type="entry name" value="SF1_C_UvrD"/>
    <property type="match status" value="1"/>
</dbReference>
<dbReference type="Gene3D" id="1.10.10.160">
    <property type="match status" value="1"/>
</dbReference>
<comment type="catalytic activity">
    <reaction evidence="9 11">
        <text>Couples ATP hydrolysis with the unwinding of duplex DNA by translocating in the 3'-5' direction.</text>
        <dbReference type="EC" id="5.6.2.4"/>
    </reaction>
</comment>
<dbReference type="SUPFAM" id="SSF52540">
    <property type="entry name" value="P-loop containing nucleoside triphosphate hydrolases"/>
    <property type="match status" value="1"/>
</dbReference>